<evidence type="ECO:0000313" key="2">
    <source>
        <dbReference type="Proteomes" id="UP000319143"/>
    </source>
</evidence>
<evidence type="ECO:0000313" key="1">
    <source>
        <dbReference type="EMBL" id="TWU32841.1"/>
    </source>
</evidence>
<dbReference type="AlphaFoldDB" id="A0A5C6DAM0"/>
<comment type="caution">
    <text evidence="1">The sequence shown here is derived from an EMBL/GenBank/DDBJ whole genome shotgun (WGS) entry which is preliminary data.</text>
</comment>
<proteinExistence type="predicted"/>
<organism evidence="1 2">
    <name type="scientific">Novipirellula artificiosorum</name>
    <dbReference type="NCBI Taxonomy" id="2528016"/>
    <lineage>
        <taxon>Bacteria</taxon>
        <taxon>Pseudomonadati</taxon>
        <taxon>Planctomycetota</taxon>
        <taxon>Planctomycetia</taxon>
        <taxon>Pirellulales</taxon>
        <taxon>Pirellulaceae</taxon>
        <taxon>Novipirellula</taxon>
    </lineage>
</organism>
<dbReference type="Proteomes" id="UP000319143">
    <property type="component" value="Unassembled WGS sequence"/>
</dbReference>
<gene>
    <name evidence="1" type="ORF">Poly41_52180</name>
</gene>
<dbReference type="EMBL" id="SJPV01000011">
    <property type="protein sequence ID" value="TWU32841.1"/>
    <property type="molecule type" value="Genomic_DNA"/>
</dbReference>
<accession>A0A5C6DAM0</accession>
<reference evidence="1 2" key="1">
    <citation type="submission" date="2019-02" db="EMBL/GenBank/DDBJ databases">
        <title>Deep-cultivation of Planctomycetes and their phenomic and genomic characterization uncovers novel biology.</title>
        <authorList>
            <person name="Wiegand S."/>
            <person name="Jogler M."/>
            <person name="Boedeker C."/>
            <person name="Pinto D."/>
            <person name="Vollmers J."/>
            <person name="Rivas-Marin E."/>
            <person name="Kohn T."/>
            <person name="Peeters S.H."/>
            <person name="Heuer A."/>
            <person name="Rast P."/>
            <person name="Oberbeckmann S."/>
            <person name="Bunk B."/>
            <person name="Jeske O."/>
            <person name="Meyerdierks A."/>
            <person name="Storesund J.E."/>
            <person name="Kallscheuer N."/>
            <person name="Luecker S."/>
            <person name="Lage O.M."/>
            <person name="Pohl T."/>
            <person name="Merkel B.J."/>
            <person name="Hornburger P."/>
            <person name="Mueller R.-W."/>
            <person name="Bruemmer F."/>
            <person name="Labrenz M."/>
            <person name="Spormann A.M."/>
            <person name="Op Den Camp H."/>
            <person name="Overmann J."/>
            <person name="Amann R."/>
            <person name="Jetten M.S.M."/>
            <person name="Mascher T."/>
            <person name="Medema M.H."/>
            <person name="Devos D.P."/>
            <person name="Kaster A.-K."/>
            <person name="Ovreas L."/>
            <person name="Rohde M."/>
            <person name="Galperin M.Y."/>
            <person name="Jogler C."/>
        </authorList>
    </citation>
    <scope>NUCLEOTIDE SEQUENCE [LARGE SCALE GENOMIC DNA]</scope>
    <source>
        <strain evidence="1 2">Poly41</strain>
    </source>
</reference>
<name>A0A5C6DAM0_9BACT</name>
<keyword evidence="2" id="KW-1185">Reference proteome</keyword>
<protein>
    <submittedName>
        <fullName evidence="1">Uncharacterized protein</fullName>
    </submittedName>
</protein>
<dbReference type="RefSeq" id="WP_146529925.1">
    <property type="nucleotide sequence ID" value="NZ_SJPV01000011.1"/>
</dbReference>
<sequence length="101" mass="11490">MVLLIRGKQMVCKYKALEAFTHLDRLEHSIQPEEFMITDSQNQQTIALSDIGMKSPLRKQLAAVWKEGNFTKSAIAFLTKGGMDFFKNKCLRSQLVLLEVA</sequence>